<dbReference type="InterPro" id="IPR002656">
    <property type="entry name" value="Acyl_transf_3_dom"/>
</dbReference>
<reference evidence="3 4" key="1">
    <citation type="submission" date="2017-03" db="EMBL/GenBank/DDBJ databases">
        <title>Draft genome sequence of Streptomyces scabrisporus NF3, endophyte isolated from Amphipterygium adstringens.</title>
        <authorList>
            <person name="Vazquez M."/>
            <person name="Ceapa C.D."/>
            <person name="Rodriguez Luna D."/>
            <person name="Sanchez Esquivel S."/>
        </authorList>
    </citation>
    <scope>NUCLEOTIDE SEQUENCE [LARGE SCALE GENOMIC DNA]</scope>
    <source>
        <strain evidence="3 4">NF3</strain>
    </source>
</reference>
<evidence type="ECO:0000313" key="4">
    <source>
        <dbReference type="Proteomes" id="UP000190037"/>
    </source>
</evidence>
<dbReference type="EMBL" id="MWQN01000001">
    <property type="protein sequence ID" value="OPC83804.1"/>
    <property type="molecule type" value="Genomic_DNA"/>
</dbReference>
<keyword evidence="1" id="KW-1133">Transmembrane helix</keyword>
<feature type="transmembrane region" description="Helical" evidence="1">
    <location>
        <begin position="291"/>
        <end position="309"/>
    </location>
</feature>
<keyword evidence="4" id="KW-1185">Reference proteome</keyword>
<dbReference type="Pfam" id="PF01757">
    <property type="entry name" value="Acyl_transf_3"/>
    <property type="match status" value="1"/>
</dbReference>
<keyword evidence="1" id="KW-0812">Transmembrane</keyword>
<feature type="transmembrane region" description="Helical" evidence="1">
    <location>
        <begin position="28"/>
        <end position="48"/>
    </location>
</feature>
<proteinExistence type="predicted"/>
<dbReference type="RefSeq" id="WP_078978100.1">
    <property type="nucleotide sequence ID" value="NZ_MWQN01000001.1"/>
</dbReference>
<evidence type="ECO:0000256" key="1">
    <source>
        <dbReference type="SAM" id="Phobius"/>
    </source>
</evidence>
<keyword evidence="3" id="KW-0808">Transferase</keyword>
<dbReference type="STRING" id="159449.B4N89_25250"/>
<dbReference type="AlphaFoldDB" id="A0A1T3P461"/>
<evidence type="ECO:0000313" key="3">
    <source>
        <dbReference type="EMBL" id="OPC83804.1"/>
    </source>
</evidence>
<feature type="transmembrane region" description="Helical" evidence="1">
    <location>
        <begin position="139"/>
        <end position="160"/>
    </location>
</feature>
<dbReference type="Proteomes" id="UP000190037">
    <property type="component" value="Unassembled WGS sequence"/>
</dbReference>
<keyword evidence="3" id="KW-0012">Acyltransferase</keyword>
<feature type="transmembrane region" description="Helical" evidence="1">
    <location>
        <begin position="167"/>
        <end position="184"/>
    </location>
</feature>
<feature type="transmembrane region" description="Helical" evidence="1">
    <location>
        <begin position="68"/>
        <end position="89"/>
    </location>
</feature>
<feature type="transmembrane region" description="Helical" evidence="1">
    <location>
        <begin position="222"/>
        <end position="240"/>
    </location>
</feature>
<keyword evidence="1" id="KW-0472">Membrane</keyword>
<comment type="caution">
    <text evidence="3">The sequence shown here is derived from an EMBL/GenBank/DDBJ whole genome shotgun (WGS) entry which is preliminary data.</text>
</comment>
<organism evidence="3 4">
    <name type="scientific">Embleya scabrispora</name>
    <dbReference type="NCBI Taxonomy" id="159449"/>
    <lineage>
        <taxon>Bacteria</taxon>
        <taxon>Bacillati</taxon>
        <taxon>Actinomycetota</taxon>
        <taxon>Actinomycetes</taxon>
        <taxon>Kitasatosporales</taxon>
        <taxon>Streptomycetaceae</taxon>
        <taxon>Embleya</taxon>
    </lineage>
</organism>
<feature type="transmembrane region" description="Helical" evidence="1">
    <location>
        <begin position="109"/>
        <end position="127"/>
    </location>
</feature>
<protein>
    <submittedName>
        <fullName evidence="3">Acyltransferase</fullName>
    </submittedName>
</protein>
<feature type="domain" description="Acyltransferase 3" evidence="2">
    <location>
        <begin position="22"/>
        <end position="358"/>
    </location>
</feature>
<dbReference type="GO" id="GO:0016747">
    <property type="term" value="F:acyltransferase activity, transferring groups other than amino-acyl groups"/>
    <property type="evidence" value="ECO:0007669"/>
    <property type="project" value="InterPro"/>
</dbReference>
<evidence type="ECO:0000259" key="2">
    <source>
        <dbReference type="Pfam" id="PF01757"/>
    </source>
</evidence>
<name>A0A1T3P461_9ACTN</name>
<feature type="transmembrane region" description="Helical" evidence="1">
    <location>
        <begin position="260"/>
        <end position="279"/>
    </location>
</feature>
<sequence length="382" mass="40611">MAEQGVLVRRIEQATPADREREVDGLRAFAILGVVLGHWIVTGVSAGADHWQTDSPLRRLPDFAPVTWLLQPLAVFFLVGGYVGARSYAHATHYRSWARRRMIRLGRPIAALLAVWTVLMALLADFVPGGTLHTLGKLVLSPLWFVLVYAGLTLLTPPVVRLGRAGPPLALAVVAAVDLTRFAADGPAALGWVDVLAGWLVPYSLGVLWAGPHRARIERLGGPLLVVGALGCAALIRWCGYPVSMVGVPGQAISNLNPPTLAAVAFGLAQCGLALLVRAPLRRALSRHPRTWAAVALVNLSAMTVFLWHQSAMLATTSIGIGLGGLPGLGTAPDGLPWVAARIGWMPVFAAVLLALWTVFHRWEAGGGRSRGSSTAGRSSRE</sequence>
<feature type="transmembrane region" description="Helical" evidence="1">
    <location>
        <begin position="339"/>
        <end position="360"/>
    </location>
</feature>
<accession>A0A1T3P461</accession>
<gene>
    <name evidence="3" type="ORF">B4N89_25250</name>
</gene>
<dbReference type="OrthoDB" id="8206682at2"/>
<feature type="transmembrane region" description="Helical" evidence="1">
    <location>
        <begin position="190"/>
        <end position="210"/>
    </location>
</feature>